<comment type="subcellular location">
    <subcellularLocation>
        <location evidence="1">Membrane</location>
        <topology evidence="1">Multi-pass membrane protein</topology>
    </subcellularLocation>
</comment>
<evidence type="ECO:0000256" key="2">
    <source>
        <dbReference type="ARBA" id="ARBA00006058"/>
    </source>
</evidence>
<name>A0A922MYS5_SPOEX</name>
<evidence type="ECO:0000256" key="4">
    <source>
        <dbReference type="ARBA" id="ARBA00022989"/>
    </source>
</evidence>
<evidence type="ECO:0000256" key="6">
    <source>
        <dbReference type="ARBA" id="ARBA00023180"/>
    </source>
</evidence>
<dbReference type="AlphaFoldDB" id="A0A922MYS5"/>
<dbReference type="PANTHER" id="PTHR22730">
    <property type="entry name" value="PROMININ PROM PROTEIN"/>
    <property type="match status" value="1"/>
</dbReference>
<sequence>MPDVTELLGNVTALLDSDIKGDVAAGQQVFSDIQRGIQRSVDKHVPEVAEGIDALGRQLSAVADDISWLAGNASLRLEAARGPAAAPARAHQRWGPYRRAVGLATAASLLLVSADRVPPRPSPPLPVLQLGCPQITCLLAWGLLCGVCGKRPDVYGASDCCNKGHGSRSLLCGMGAMFVLGSGVTMVLLVYFVLGLAAQRFVCDPLTEPRDNRVFSDLEQLVDLEGTLFGQHQDPDFNMTYALVRCHKNYTIYEALQLQRVVNVSDTRESARAALAARLARLRPLLPRAAPVTILRAPARDKLRRLADTGLSDFDFERILAALETNMTSLALDSLARQLNSTARSLQQPLFQAEAASLLRASAALSDLLHDVLEPMLQDSAQLNVSISLQMFIVSMQ</sequence>
<evidence type="ECO:0000256" key="3">
    <source>
        <dbReference type="ARBA" id="ARBA00022692"/>
    </source>
</evidence>
<dbReference type="GO" id="GO:0016020">
    <property type="term" value="C:membrane"/>
    <property type="evidence" value="ECO:0007669"/>
    <property type="project" value="UniProtKB-SubCell"/>
</dbReference>
<keyword evidence="4 7" id="KW-1133">Transmembrane helix</keyword>
<comment type="similarity">
    <text evidence="2">Belongs to the prominin family.</text>
</comment>
<evidence type="ECO:0000256" key="7">
    <source>
        <dbReference type="SAM" id="Phobius"/>
    </source>
</evidence>
<evidence type="ECO:0000313" key="8">
    <source>
        <dbReference type="EMBL" id="KAH9645251.1"/>
    </source>
</evidence>
<dbReference type="EMBL" id="JACEFF010000054">
    <property type="protein sequence ID" value="KAH9645251.1"/>
    <property type="molecule type" value="Genomic_DNA"/>
</dbReference>
<dbReference type="Pfam" id="PF05478">
    <property type="entry name" value="Prominin"/>
    <property type="match status" value="1"/>
</dbReference>
<accession>A0A922MYS5</accession>
<protein>
    <recommendedName>
        <fullName evidence="10">Prominin-like protein</fullName>
    </recommendedName>
</protein>
<proteinExistence type="inferred from homology"/>
<organism evidence="8 9">
    <name type="scientific">Spodoptera exigua</name>
    <name type="common">Beet armyworm</name>
    <name type="synonym">Noctua fulgens</name>
    <dbReference type="NCBI Taxonomy" id="7107"/>
    <lineage>
        <taxon>Eukaryota</taxon>
        <taxon>Metazoa</taxon>
        <taxon>Ecdysozoa</taxon>
        <taxon>Arthropoda</taxon>
        <taxon>Hexapoda</taxon>
        <taxon>Insecta</taxon>
        <taxon>Pterygota</taxon>
        <taxon>Neoptera</taxon>
        <taxon>Endopterygota</taxon>
        <taxon>Lepidoptera</taxon>
        <taxon>Glossata</taxon>
        <taxon>Ditrysia</taxon>
        <taxon>Noctuoidea</taxon>
        <taxon>Noctuidae</taxon>
        <taxon>Amphipyrinae</taxon>
        <taxon>Spodoptera</taxon>
    </lineage>
</organism>
<keyword evidence="5 7" id="KW-0472">Membrane</keyword>
<evidence type="ECO:0000256" key="5">
    <source>
        <dbReference type="ARBA" id="ARBA00023136"/>
    </source>
</evidence>
<keyword evidence="6" id="KW-0325">Glycoprotein</keyword>
<evidence type="ECO:0000313" key="9">
    <source>
        <dbReference type="Proteomes" id="UP000814243"/>
    </source>
</evidence>
<keyword evidence="3 7" id="KW-0812">Transmembrane</keyword>
<comment type="caution">
    <text evidence="8">The sequence shown here is derived from an EMBL/GenBank/DDBJ whole genome shotgun (WGS) entry which is preliminary data.</text>
</comment>
<dbReference type="InterPro" id="IPR008795">
    <property type="entry name" value="Prominin"/>
</dbReference>
<gene>
    <name evidence="8" type="ORF">HF086_012129</name>
</gene>
<evidence type="ECO:0000256" key="1">
    <source>
        <dbReference type="ARBA" id="ARBA00004141"/>
    </source>
</evidence>
<reference evidence="8" key="1">
    <citation type="journal article" date="2021" name="G3 (Bethesda)">
        <title>Genome and transcriptome analysis of the beet armyworm Spodoptera exigua reveals targets for pest control. .</title>
        <authorList>
            <person name="Simon S."/>
            <person name="Breeschoten T."/>
            <person name="Jansen H.J."/>
            <person name="Dirks R.P."/>
            <person name="Schranz M.E."/>
            <person name="Ros V.I.D."/>
        </authorList>
    </citation>
    <scope>NUCLEOTIDE SEQUENCE</scope>
    <source>
        <strain evidence="8">TB_SE_WUR_2020</strain>
    </source>
</reference>
<dbReference type="PANTHER" id="PTHR22730:SF1">
    <property type="entry name" value="PROMININ-LIKE PROTEIN"/>
    <property type="match status" value="1"/>
</dbReference>
<evidence type="ECO:0008006" key="10">
    <source>
        <dbReference type="Google" id="ProtNLM"/>
    </source>
</evidence>
<feature type="transmembrane region" description="Helical" evidence="7">
    <location>
        <begin position="170"/>
        <end position="194"/>
    </location>
</feature>
<dbReference type="Proteomes" id="UP000814243">
    <property type="component" value="Unassembled WGS sequence"/>
</dbReference>